<feature type="compositionally biased region" description="Polar residues" evidence="2">
    <location>
        <begin position="99"/>
        <end position="116"/>
    </location>
</feature>
<name>A0A3M7PVB3_BRAPC</name>
<feature type="region of interest" description="Disordered" evidence="2">
    <location>
        <begin position="97"/>
        <end position="116"/>
    </location>
</feature>
<evidence type="ECO:0000256" key="1">
    <source>
        <dbReference type="SAM" id="Coils"/>
    </source>
</evidence>
<feature type="region of interest" description="Disordered" evidence="2">
    <location>
        <begin position="33"/>
        <end position="60"/>
    </location>
</feature>
<organism evidence="3 4">
    <name type="scientific">Brachionus plicatilis</name>
    <name type="common">Marine rotifer</name>
    <name type="synonym">Brachionus muelleri</name>
    <dbReference type="NCBI Taxonomy" id="10195"/>
    <lineage>
        <taxon>Eukaryota</taxon>
        <taxon>Metazoa</taxon>
        <taxon>Spiralia</taxon>
        <taxon>Gnathifera</taxon>
        <taxon>Rotifera</taxon>
        <taxon>Eurotatoria</taxon>
        <taxon>Monogononta</taxon>
        <taxon>Pseudotrocha</taxon>
        <taxon>Ploima</taxon>
        <taxon>Brachionidae</taxon>
        <taxon>Brachionus</taxon>
    </lineage>
</organism>
<protein>
    <submittedName>
        <fullName evidence="3">Uncharacterized protein</fullName>
    </submittedName>
</protein>
<evidence type="ECO:0000313" key="4">
    <source>
        <dbReference type="Proteomes" id="UP000276133"/>
    </source>
</evidence>
<evidence type="ECO:0000313" key="3">
    <source>
        <dbReference type="EMBL" id="RNA02953.1"/>
    </source>
</evidence>
<reference evidence="3 4" key="1">
    <citation type="journal article" date="2018" name="Sci. Rep.">
        <title>Genomic signatures of local adaptation to the degree of environmental predictability in rotifers.</title>
        <authorList>
            <person name="Franch-Gras L."/>
            <person name="Hahn C."/>
            <person name="Garcia-Roger E.M."/>
            <person name="Carmona M.J."/>
            <person name="Serra M."/>
            <person name="Gomez A."/>
        </authorList>
    </citation>
    <scope>NUCLEOTIDE SEQUENCE [LARGE SCALE GENOMIC DNA]</scope>
    <source>
        <strain evidence="3">HYR1</strain>
    </source>
</reference>
<keyword evidence="1" id="KW-0175">Coiled coil</keyword>
<feature type="coiled-coil region" evidence="1">
    <location>
        <begin position="238"/>
        <end position="270"/>
    </location>
</feature>
<dbReference type="EMBL" id="REGN01008699">
    <property type="protein sequence ID" value="RNA02953.1"/>
    <property type="molecule type" value="Genomic_DNA"/>
</dbReference>
<accession>A0A3M7PVB3</accession>
<proteinExistence type="predicted"/>
<dbReference type="AlphaFoldDB" id="A0A3M7PVB3"/>
<evidence type="ECO:0000256" key="2">
    <source>
        <dbReference type="SAM" id="MobiDB-lite"/>
    </source>
</evidence>
<dbReference type="Proteomes" id="UP000276133">
    <property type="component" value="Unassembled WGS sequence"/>
</dbReference>
<keyword evidence="4" id="KW-1185">Reference proteome</keyword>
<gene>
    <name evidence="3" type="ORF">BpHYR1_045007</name>
</gene>
<comment type="caution">
    <text evidence="3">The sequence shown here is derived from an EMBL/GenBank/DDBJ whole genome shotgun (WGS) entry which is preliminary data.</text>
</comment>
<sequence length="449" mass="52874">MEFETRIVNGKPSIYYKNDIQKNVIKKVNTKDAKNKKEIKKSMGISGEVDKVKPSPRQNELQTENQLKLIYSVLNQNGVKMSQNQLAAFLEQIQKNEKGSTSNLNKSTEQNNKNNMNYYSDQEQDISFYSSKPKSMLKKKDLMIENIVPQTSSSNQDEYQDHKFLSDNEKTTAFGNRLSLTEKKKIKWQQDKELFEKLNQQENNDALKSVSPRRFYQNNVPNVSQKENFSEVALPSKLSLTEKKKIQWQKEREESEKRELEQRLISHDTKRYPFDFSPERKTSNENYAQRDSKFVGSTKNLEYDHTNNQESVINLLKKSNSLKNLENVQKNAFSAELNQFQQENKLDRAKMNPHLDKEERNNYWPYENNYKNKNSTNHSDQIEEFKRIKQQIDEITAYEKSLKNEEHQLNNISKFDENKTKHDQSRVPPAMRTSISFGVFLKKIYSKAL</sequence>